<sequence length="673" mass="75542">MALHYRKDGGLDMRYSSSRAAMSSGFSMGASGFSGGGHFSPMNYGSNASSGLHYKKDGGLDMRYSSSRIASASATPFSSRPPTSSELHYKKDGTMDMRYSSSRVASTSAAASSISRQPVSSGLHYKKDGGLDVRYSSSRVASASLAPSSSRPPTSSELHYKKDGTMDMRYISSKAVASSIQSNNSSQHHYKKDGSLDMRYSSSRNTITNNNHGIPKDIPVTKTGIPDMRTTAAKNWVKQQAQNDTGEIPSWIPKTKDGSFDISKAITQEYLKWKDTTSKDYSPDQRLDYYSKKLADMLFQNLVENAREDQVDMPQYEMLPNTDDIQHQLCSRPNNSCPLRQNYRDDESDDDDDDNNNYSFRSARSHRNINCDIRSEVSELIPVINYEDLNIDFENPLGRGSFGTVYKGRWKYQIVAIKQLHLNRLSRQEKKSFVKEIKIMSSLGKHRNLVDLHGYTLEPLCLIMEYVQLGSLSYLLHYCEDPQIEAKITDGRIKKKIILGIVLGMIQLHKVEIVHGDLKPQNILITEDYTAKITDFGFATLRGKTSSSIASSKIADEQSQICGTAGYMAPELLSTSSPPEYSSDVYSFGIMFNEILQEEEPYADQFQNFAGRGPFGAVNHAKLGNRPRISGKTPIFLKHFIQKCWHQNPRNRPDFEQIFHDLKPSAVEIPHSF</sequence>
<feature type="compositionally biased region" description="Low complexity" evidence="4">
    <location>
        <begin position="142"/>
        <end position="156"/>
    </location>
</feature>
<dbReference type="InterPro" id="IPR000719">
    <property type="entry name" value="Prot_kinase_dom"/>
</dbReference>
<dbReference type="GO" id="GO:0005524">
    <property type="term" value="F:ATP binding"/>
    <property type="evidence" value="ECO:0007669"/>
    <property type="project" value="UniProtKB-UniRule"/>
</dbReference>
<dbReference type="InterPro" id="IPR011009">
    <property type="entry name" value="Kinase-like_dom_sf"/>
</dbReference>
<evidence type="ECO:0000313" key="6">
    <source>
        <dbReference type="EMBL" id="CAF1410569.1"/>
    </source>
</evidence>
<evidence type="ECO:0000256" key="2">
    <source>
        <dbReference type="ARBA" id="ARBA00022840"/>
    </source>
</evidence>
<proteinExistence type="predicted"/>
<gene>
    <name evidence="6" type="ORF">EDS130_LOCUS36696</name>
</gene>
<feature type="region of interest" description="Disordered" evidence="4">
    <location>
        <begin position="142"/>
        <end position="162"/>
    </location>
</feature>
<dbReference type="InterPro" id="IPR051681">
    <property type="entry name" value="Ser/Thr_Kinases-Pseudokinases"/>
</dbReference>
<name>A0A815LS56_ADIRI</name>
<dbReference type="InterPro" id="IPR017441">
    <property type="entry name" value="Protein_kinase_ATP_BS"/>
</dbReference>
<evidence type="ECO:0000259" key="5">
    <source>
        <dbReference type="PROSITE" id="PS50011"/>
    </source>
</evidence>
<dbReference type="PANTHER" id="PTHR44329:SF298">
    <property type="entry name" value="MIXED LINEAGE KINASE DOMAIN-LIKE PROTEIN"/>
    <property type="match status" value="1"/>
</dbReference>
<feature type="binding site" evidence="3">
    <location>
        <position position="418"/>
    </location>
    <ligand>
        <name>ATP</name>
        <dbReference type="ChEBI" id="CHEBI:30616"/>
    </ligand>
</feature>
<dbReference type="PROSITE" id="PS50011">
    <property type="entry name" value="PROTEIN_KINASE_DOM"/>
    <property type="match status" value="1"/>
</dbReference>
<evidence type="ECO:0000313" key="7">
    <source>
        <dbReference type="Proteomes" id="UP000663852"/>
    </source>
</evidence>
<keyword evidence="2 3" id="KW-0067">ATP-binding</keyword>
<feature type="region of interest" description="Disordered" evidence="4">
    <location>
        <begin position="71"/>
        <end position="92"/>
    </location>
</feature>
<dbReference type="InterPro" id="IPR008271">
    <property type="entry name" value="Ser/Thr_kinase_AS"/>
</dbReference>
<dbReference type="PANTHER" id="PTHR44329">
    <property type="entry name" value="SERINE/THREONINE-PROTEIN KINASE TNNI3K-RELATED"/>
    <property type="match status" value="1"/>
</dbReference>
<evidence type="ECO:0000256" key="1">
    <source>
        <dbReference type="ARBA" id="ARBA00022741"/>
    </source>
</evidence>
<comment type="caution">
    <text evidence="6">The sequence shown here is derived from an EMBL/GenBank/DDBJ whole genome shotgun (WGS) entry which is preliminary data.</text>
</comment>
<dbReference type="PROSITE" id="PS00108">
    <property type="entry name" value="PROTEIN_KINASE_ST"/>
    <property type="match status" value="1"/>
</dbReference>
<accession>A0A815LS56</accession>
<reference evidence="6" key="1">
    <citation type="submission" date="2021-02" db="EMBL/GenBank/DDBJ databases">
        <authorList>
            <person name="Nowell W R."/>
        </authorList>
    </citation>
    <scope>NUCLEOTIDE SEQUENCE</scope>
</reference>
<dbReference type="EMBL" id="CAJNOJ010000346">
    <property type="protein sequence ID" value="CAF1410569.1"/>
    <property type="molecule type" value="Genomic_DNA"/>
</dbReference>
<dbReference type="GO" id="GO:0004674">
    <property type="term" value="F:protein serine/threonine kinase activity"/>
    <property type="evidence" value="ECO:0007669"/>
    <property type="project" value="TreeGrafter"/>
</dbReference>
<feature type="compositionally biased region" description="Polar residues" evidence="4">
    <location>
        <begin position="75"/>
        <end position="86"/>
    </location>
</feature>
<dbReference type="OrthoDB" id="4062651at2759"/>
<dbReference type="Proteomes" id="UP000663852">
    <property type="component" value="Unassembled WGS sequence"/>
</dbReference>
<feature type="region of interest" description="Disordered" evidence="4">
    <location>
        <begin position="331"/>
        <end position="361"/>
    </location>
</feature>
<dbReference type="PROSITE" id="PS00107">
    <property type="entry name" value="PROTEIN_KINASE_ATP"/>
    <property type="match status" value="1"/>
</dbReference>
<feature type="region of interest" description="Disordered" evidence="4">
    <location>
        <begin position="108"/>
        <end position="128"/>
    </location>
</feature>
<feature type="compositionally biased region" description="Acidic residues" evidence="4">
    <location>
        <begin position="346"/>
        <end position="355"/>
    </location>
</feature>
<protein>
    <recommendedName>
        <fullName evidence="5">Protein kinase domain-containing protein</fullName>
    </recommendedName>
</protein>
<dbReference type="Pfam" id="PF00069">
    <property type="entry name" value="Pkinase"/>
    <property type="match status" value="1"/>
</dbReference>
<keyword evidence="1 3" id="KW-0547">Nucleotide-binding</keyword>
<dbReference type="SUPFAM" id="SSF56112">
    <property type="entry name" value="Protein kinase-like (PK-like)"/>
    <property type="match status" value="1"/>
</dbReference>
<dbReference type="Gene3D" id="1.10.510.10">
    <property type="entry name" value="Transferase(Phosphotransferase) domain 1"/>
    <property type="match status" value="1"/>
</dbReference>
<evidence type="ECO:0000256" key="3">
    <source>
        <dbReference type="PROSITE-ProRule" id="PRU10141"/>
    </source>
</evidence>
<dbReference type="AlphaFoldDB" id="A0A815LS56"/>
<organism evidence="6 7">
    <name type="scientific">Adineta ricciae</name>
    <name type="common">Rotifer</name>
    <dbReference type="NCBI Taxonomy" id="249248"/>
    <lineage>
        <taxon>Eukaryota</taxon>
        <taxon>Metazoa</taxon>
        <taxon>Spiralia</taxon>
        <taxon>Gnathifera</taxon>
        <taxon>Rotifera</taxon>
        <taxon>Eurotatoria</taxon>
        <taxon>Bdelloidea</taxon>
        <taxon>Adinetida</taxon>
        <taxon>Adinetidae</taxon>
        <taxon>Adineta</taxon>
    </lineage>
</organism>
<dbReference type="SMART" id="SM00220">
    <property type="entry name" value="S_TKc"/>
    <property type="match status" value="1"/>
</dbReference>
<feature type="domain" description="Protein kinase" evidence="5">
    <location>
        <begin position="391"/>
        <end position="673"/>
    </location>
</feature>
<evidence type="ECO:0000256" key="4">
    <source>
        <dbReference type="SAM" id="MobiDB-lite"/>
    </source>
</evidence>